<evidence type="ECO:0000313" key="1">
    <source>
        <dbReference type="EMBL" id="SFI82889.1"/>
    </source>
</evidence>
<dbReference type="OrthoDB" id="3729011at2"/>
<accession>A0A1I3LDP6</accession>
<dbReference type="EMBL" id="FOQG01000013">
    <property type="protein sequence ID" value="SFI82889.1"/>
    <property type="molecule type" value="Genomic_DNA"/>
</dbReference>
<keyword evidence="2" id="KW-1185">Reference proteome</keyword>
<reference evidence="1 2" key="1">
    <citation type="submission" date="2016-10" db="EMBL/GenBank/DDBJ databases">
        <authorList>
            <person name="de Groot N.N."/>
        </authorList>
    </citation>
    <scope>NUCLEOTIDE SEQUENCE [LARGE SCALE GENOMIC DNA]</scope>
    <source>
        <strain evidence="1 2">CGMCC 1.11156</strain>
    </source>
</reference>
<dbReference type="AlphaFoldDB" id="A0A1I3LDP6"/>
<organism evidence="1 2">
    <name type="scientific">Nocardioides psychrotolerans</name>
    <dbReference type="NCBI Taxonomy" id="1005945"/>
    <lineage>
        <taxon>Bacteria</taxon>
        <taxon>Bacillati</taxon>
        <taxon>Actinomycetota</taxon>
        <taxon>Actinomycetes</taxon>
        <taxon>Propionibacteriales</taxon>
        <taxon>Nocardioidaceae</taxon>
        <taxon>Nocardioides</taxon>
    </lineage>
</organism>
<dbReference type="Proteomes" id="UP000198649">
    <property type="component" value="Unassembled WGS sequence"/>
</dbReference>
<dbReference type="STRING" id="1005945.SAMN05216561_113119"/>
<sequence length="455" mass="46640">MTRTSLRRRLDVTTVLAVLLPLLTVAALLLVRPDVPTAGPRPPEQTPLTRAVAICPSGDPEAYVTSAADVGGPIAFRLGDREGSDDIEPGRVTTLDGGDGPLVVRADGEVAPGLLVGRFASPVAAAECRAPASDQWFTGVGSGARHTSVLELVNPDAGPAVIDATLYGVGGIVDAPDLRGVAVPGRGVVRLDLGEVVPRRDELALHVTTSRGRVSASIRDRYAELGTGGASTDWLGAQPEPARSNLLLGIAPGSGLRTLTLLNPGNSETRARVQLVSPESVFTPSGLDEVVLAPQSVTRVSLSDLLDTSASDGTLGLLVEAPQPITATVRSYADRDLSHAVSGLPVDSATTVLAPAGDKRLLLAGASQSGSVSVTAVAADGTVLSEERTEVLPGRGYALDLPRRTALVTLAPRQVSVVASLLVSEADGPGRGATVIRLRPQVTSGLVASVRPGLP</sequence>
<gene>
    <name evidence="1" type="ORF">SAMN05216561_113119</name>
</gene>
<evidence type="ECO:0000313" key="2">
    <source>
        <dbReference type="Proteomes" id="UP000198649"/>
    </source>
</evidence>
<protein>
    <submittedName>
        <fullName evidence="1">Uncharacterized protein</fullName>
    </submittedName>
</protein>
<proteinExistence type="predicted"/>
<dbReference type="RefSeq" id="WP_091115244.1">
    <property type="nucleotide sequence ID" value="NZ_BKAF01000016.1"/>
</dbReference>
<dbReference type="Pfam" id="PF18986">
    <property type="entry name" value="DUF5719"/>
    <property type="match status" value="1"/>
</dbReference>
<name>A0A1I3LDP6_9ACTN</name>
<dbReference type="InterPro" id="IPR043777">
    <property type="entry name" value="DUF5719"/>
</dbReference>